<accession>A0A089YFQ0</accession>
<organism evidence="1 2">
    <name type="scientific">Pseudomonas cremoricolorata</name>
    <dbReference type="NCBI Taxonomy" id="157783"/>
    <lineage>
        <taxon>Bacteria</taxon>
        <taxon>Pseudomonadati</taxon>
        <taxon>Pseudomonadota</taxon>
        <taxon>Gammaproteobacteria</taxon>
        <taxon>Pseudomonadales</taxon>
        <taxon>Pseudomonadaceae</taxon>
        <taxon>Pseudomonas</taxon>
    </lineage>
</organism>
<dbReference type="KEGG" id="psw:LK03_15270"/>
<evidence type="ECO:0000313" key="2">
    <source>
        <dbReference type="Proteomes" id="UP000029493"/>
    </source>
</evidence>
<name>A0A089YFQ0_9PSED</name>
<gene>
    <name evidence="1" type="ORF">LK03_15270</name>
</gene>
<dbReference type="AlphaFoldDB" id="A0A089YFQ0"/>
<keyword evidence="2" id="KW-1185">Reference proteome</keyword>
<reference evidence="1 2" key="1">
    <citation type="submission" date="2014-09" db="EMBL/GenBank/DDBJ databases">
        <authorList>
            <person name="Chan K.-G."/>
        </authorList>
    </citation>
    <scope>NUCLEOTIDE SEQUENCE [LARGE SCALE GENOMIC DNA]</scope>
    <source>
        <strain evidence="1 2">ND07</strain>
    </source>
</reference>
<proteinExistence type="predicted"/>
<evidence type="ECO:0000313" key="1">
    <source>
        <dbReference type="EMBL" id="AIR90558.1"/>
    </source>
</evidence>
<dbReference type="Proteomes" id="UP000029493">
    <property type="component" value="Chromosome"/>
</dbReference>
<dbReference type="OrthoDB" id="6911259at2"/>
<dbReference type="EMBL" id="CP009455">
    <property type="protein sequence ID" value="AIR90558.1"/>
    <property type="molecule type" value="Genomic_DNA"/>
</dbReference>
<protein>
    <submittedName>
        <fullName evidence="1">Uncharacterized protein</fullName>
    </submittedName>
</protein>
<dbReference type="RefSeq" id="WP_038413146.1">
    <property type="nucleotide sequence ID" value="NZ_CP009455.1"/>
</dbReference>
<sequence>MFNMAIMAADECRADAEERTYYRWIDKASRLLGHQVALGSQEESDLHDFYADGCTPAEAVTELLAQAQLARAA</sequence>
<dbReference type="STRING" id="157783.LK03_15270"/>